<dbReference type="PROSITE" id="PS50893">
    <property type="entry name" value="ABC_TRANSPORTER_2"/>
    <property type="match status" value="1"/>
</dbReference>
<dbReference type="SUPFAM" id="SSF52540">
    <property type="entry name" value="P-loop containing nucleoside triphosphate hydrolases"/>
    <property type="match status" value="1"/>
</dbReference>
<evidence type="ECO:0000256" key="1">
    <source>
        <dbReference type="ARBA" id="ARBA00022741"/>
    </source>
</evidence>
<dbReference type="EMBL" id="JBHSTP010000002">
    <property type="protein sequence ID" value="MFC6356563.1"/>
    <property type="molecule type" value="Genomic_DNA"/>
</dbReference>
<protein>
    <submittedName>
        <fullName evidence="4">ATP-binding cassette domain-containing protein</fullName>
    </submittedName>
</protein>
<dbReference type="CDD" id="cd03216">
    <property type="entry name" value="ABC_Carb_Monos_I"/>
    <property type="match status" value="1"/>
</dbReference>
<evidence type="ECO:0000259" key="3">
    <source>
        <dbReference type="PROSITE" id="PS50893"/>
    </source>
</evidence>
<sequence length="251" mass="27441">MTTNEMLVELRGIKKSYGPVESLRGVDFTLRRGEVVGLVGDNGAGKSTLMKVLAGAEQHDEGEILIRGNSVCFANPSDARKENIGIVYQDLALCNTLDVAGNLFLGREPLQGRFLDRKAMHSRAAEVLNELHVRVKSTYQEIGTLSGGQRQSVAIARAVSFKPDVLILDEPTAALAVAEVESVLRLIKKVAAEGVGVILITHRLQDIFRVCDRVTAMYEGESVDDKPISELNIERLVAMITRSDHQYPEAS</sequence>
<dbReference type="PANTHER" id="PTHR43790:SF8">
    <property type="entry name" value="SUGAR ABC TRANSPORTER ATP-BINDING PROTEIN"/>
    <property type="match status" value="1"/>
</dbReference>
<evidence type="ECO:0000313" key="5">
    <source>
        <dbReference type="Proteomes" id="UP001596306"/>
    </source>
</evidence>
<dbReference type="Proteomes" id="UP001596306">
    <property type="component" value="Unassembled WGS sequence"/>
</dbReference>
<comment type="caution">
    <text evidence="4">The sequence shown here is derived from an EMBL/GenBank/DDBJ whole genome shotgun (WGS) entry which is preliminary data.</text>
</comment>
<accession>A0ABW1VEN1</accession>
<dbReference type="InterPro" id="IPR003439">
    <property type="entry name" value="ABC_transporter-like_ATP-bd"/>
</dbReference>
<feature type="domain" description="ABC transporter" evidence="3">
    <location>
        <begin position="8"/>
        <end position="244"/>
    </location>
</feature>
<proteinExistence type="predicted"/>
<dbReference type="InterPro" id="IPR003593">
    <property type="entry name" value="AAA+_ATPase"/>
</dbReference>
<keyword evidence="5" id="KW-1185">Reference proteome</keyword>
<name>A0ABW1VEN1_9MICO</name>
<keyword evidence="1" id="KW-0547">Nucleotide-binding</keyword>
<evidence type="ECO:0000313" key="4">
    <source>
        <dbReference type="EMBL" id="MFC6356563.1"/>
    </source>
</evidence>
<dbReference type="Pfam" id="PF00005">
    <property type="entry name" value="ABC_tran"/>
    <property type="match status" value="1"/>
</dbReference>
<dbReference type="RefSeq" id="WP_386731153.1">
    <property type="nucleotide sequence ID" value="NZ_JBHSTP010000002.1"/>
</dbReference>
<dbReference type="InterPro" id="IPR050107">
    <property type="entry name" value="ABC_carbohydrate_import_ATPase"/>
</dbReference>
<dbReference type="InterPro" id="IPR027417">
    <property type="entry name" value="P-loop_NTPase"/>
</dbReference>
<gene>
    <name evidence="4" type="ORF">ACFQB0_10635</name>
</gene>
<evidence type="ECO:0000256" key="2">
    <source>
        <dbReference type="ARBA" id="ARBA00022840"/>
    </source>
</evidence>
<keyword evidence="2 4" id="KW-0067">ATP-binding</keyword>
<dbReference type="GO" id="GO:0005524">
    <property type="term" value="F:ATP binding"/>
    <property type="evidence" value="ECO:0007669"/>
    <property type="project" value="UniProtKB-KW"/>
</dbReference>
<dbReference type="Gene3D" id="3.40.50.300">
    <property type="entry name" value="P-loop containing nucleotide triphosphate hydrolases"/>
    <property type="match status" value="1"/>
</dbReference>
<dbReference type="SMART" id="SM00382">
    <property type="entry name" value="AAA"/>
    <property type="match status" value="1"/>
</dbReference>
<reference evidence="5" key="1">
    <citation type="journal article" date="2019" name="Int. J. Syst. Evol. Microbiol.">
        <title>The Global Catalogue of Microorganisms (GCM) 10K type strain sequencing project: providing services to taxonomists for standard genome sequencing and annotation.</title>
        <authorList>
            <consortium name="The Broad Institute Genomics Platform"/>
            <consortium name="The Broad Institute Genome Sequencing Center for Infectious Disease"/>
            <person name="Wu L."/>
            <person name="Ma J."/>
        </authorList>
    </citation>
    <scope>NUCLEOTIDE SEQUENCE [LARGE SCALE GENOMIC DNA]</scope>
    <source>
        <strain evidence="5">CCUG 43304</strain>
    </source>
</reference>
<organism evidence="4 5">
    <name type="scientific">Luethyella okanaganae</name>
    <dbReference type="NCBI Taxonomy" id="69372"/>
    <lineage>
        <taxon>Bacteria</taxon>
        <taxon>Bacillati</taxon>
        <taxon>Actinomycetota</taxon>
        <taxon>Actinomycetes</taxon>
        <taxon>Micrococcales</taxon>
        <taxon>Microbacteriaceae</taxon>
        <taxon>Luethyella</taxon>
    </lineage>
</organism>
<dbReference type="PANTHER" id="PTHR43790">
    <property type="entry name" value="CARBOHYDRATE TRANSPORT ATP-BINDING PROTEIN MG119-RELATED"/>
    <property type="match status" value="1"/>
</dbReference>